<keyword evidence="3" id="KW-1185">Reference proteome</keyword>
<dbReference type="Gramene" id="TVU00901">
    <property type="protein sequence ID" value="TVU00901"/>
    <property type="gene ID" value="EJB05_53632"/>
</dbReference>
<evidence type="ECO:0000313" key="3">
    <source>
        <dbReference type="Proteomes" id="UP000324897"/>
    </source>
</evidence>
<proteinExistence type="predicted"/>
<feature type="non-terminal residue" evidence="2">
    <location>
        <position position="1"/>
    </location>
</feature>
<sequence length="142" mass="15510">MVRMAGVGPEWSHSMAHALALDARTWPRGDVPGLGLMDEDVDLLRGRHAGRRRLRSVVAVNQALPSQGSKELAKPVTIVFSSWKTGPRRDPRHLDDPKEELASEAAALSLTKHAGNHDSSSLSPRSLGNPFSDELRTIMTSR</sequence>
<comment type="caution">
    <text evidence="2">The sequence shown here is derived from an EMBL/GenBank/DDBJ whole genome shotgun (WGS) entry which is preliminary data.</text>
</comment>
<accession>A0A5J9SPI7</accession>
<feature type="region of interest" description="Disordered" evidence="1">
    <location>
        <begin position="106"/>
        <end position="142"/>
    </location>
</feature>
<dbReference type="AlphaFoldDB" id="A0A5J9SPI7"/>
<name>A0A5J9SPI7_9POAL</name>
<feature type="compositionally biased region" description="Polar residues" evidence="1">
    <location>
        <begin position="117"/>
        <end position="126"/>
    </location>
</feature>
<dbReference type="Proteomes" id="UP000324897">
    <property type="component" value="Unassembled WGS sequence"/>
</dbReference>
<dbReference type="EMBL" id="RWGY01000529">
    <property type="protein sequence ID" value="TVU00901.1"/>
    <property type="molecule type" value="Genomic_DNA"/>
</dbReference>
<organism evidence="2 3">
    <name type="scientific">Eragrostis curvula</name>
    <name type="common">weeping love grass</name>
    <dbReference type="NCBI Taxonomy" id="38414"/>
    <lineage>
        <taxon>Eukaryota</taxon>
        <taxon>Viridiplantae</taxon>
        <taxon>Streptophyta</taxon>
        <taxon>Embryophyta</taxon>
        <taxon>Tracheophyta</taxon>
        <taxon>Spermatophyta</taxon>
        <taxon>Magnoliopsida</taxon>
        <taxon>Liliopsida</taxon>
        <taxon>Poales</taxon>
        <taxon>Poaceae</taxon>
        <taxon>PACMAD clade</taxon>
        <taxon>Chloridoideae</taxon>
        <taxon>Eragrostideae</taxon>
        <taxon>Eragrostidinae</taxon>
        <taxon>Eragrostis</taxon>
    </lineage>
</organism>
<evidence type="ECO:0000256" key="1">
    <source>
        <dbReference type="SAM" id="MobiDB-lite"/>
    </source>
</evidence>
<evidence type="ECO:0000313" key="2">
    <source>
        <dbReference type="EMBL" id="TVU00901.1"/>
    </source>
</evidence>
<gene>
    <name evidence="2" type="ORF">EJB05_53632</name>
</gene>
<protein>
    <submittedName>
        <fullName evidence="2">Uncharacterized protein</fullName>
    </submittedName>
</protein>
<reference evidence="2 3" key="1">
    <citation type="journal article" date="2019" name="Sci. Rep.">
        <title>A high-quality genome of Eragrostis curvula grass provides insights into Poaceae evolution and supports new strategies to enhance forage quality.</title>
        <authorList>
            <person name="Carballo J."/>
            <person name="Santos B.A.C.M."/>
            <person name="Zappacosta D."/>
            <person name="Garbus I."/>
            <person name="Selva J.P."/>
            <person name="Gallo C.A."/>
            <person name="Diaz A."/>
            <person name="Albertini E."/>
            <person name="Caccamo M."/>
            <person name="Echenique V."/>
        </authorList>
    </citation>
    <scope>NUCLEOTIDE SEQUENCE [LARGE SCALE GENOMIC DNA]</scope>
    <source>
        <strain evidence="3">cv. Victoria</strain>
        <tissue evidence="2">Leaf</tissue>
    </source>
</reference>